<organism evidence="22 23">
    <name type="scientific">Marixanthomonas spongiae</name>
    <dbReference type="NCBI Taxonomy" id="2174845"/>
    <lineage>
        <taxon>Bacteria</taxon>
        <taxon>Pseudomonadati</taxon>
        <taxon>Bacteroidota</taxon>
        <taxon>Flavobacteriia</taxon>
        <taxon>Flavobacteriales</taxon>
        <taxon>Flavobacteriaceae</taxon>
        <taxon>Marixanthomonas</taxon>
    </lineage>
</organism>
<dbReference type="Proteomes" id="UP000245962">
    <property type="component" value="Unassembled WGS sequence"/>
</dbReference>
<dbReference type="InterPro" id="IPR014146">
    <property type="entry name" value="LigD_ligase_dom"/>
</dbReference>
<evidence type="ECO:0000313" key="22">
    <source>
        <dbReference type="EMBL" id="PVW16258.1"/>
    </source>
</evidence>
<dbReference type="Pfam" id="PF01068">
    <property type="entry name" value="DNA_ligase_A_M"/>
    <property type="match status" value="1"/>
</dbReference>
<protein>
    <recommendedName>
        <fullName evidence="2">DNA ligase (ATP)</fullName>
        <ecNumber evidence="2">6.5.1.1</ecNumber>
    </recommendedName>
    <alternativeName>
        <fullName evidence="19">NHEJ DNA polymerase</fullName>
    </alternativeName>
</protein>
<dbReference type="CDD" id="cd04865">
    <property type="entry name" value="LigD_Pol_like_2"/>
    <property type="match status" value="1"/>
</dbReference>
<dbReference type="GO" id="GO:0046872">
    <property type="term" value="F:metal ion binding"/>
    <property type="evidence" value="ECO:0007669"/>
    <property type="project" value="UniProtKB-KW"/>
</dbReference>
<dbReference type="EC" id="6.5.1.1" evidence="2"/>
<dbReference type="PANTHER" id="PTHR42705">
    <property type="entry name" value="BIFUNCTIONAL NON-HOMOLOGOUS END JOINING PROTEIN LIGD"/>
    <property type="match status" value="1"/>
</dbReference>
<evidence type="ECO:0000256" key="1">
    <source>
        <dbReference type="ARBA" id="ARBA00001936"/>
    </source>
</evidence>
<evidence type="ECO:0000256" key="10">
    <source>
        <dbReference type="ARBA" id="ARBA00022801"/>
    </source>
</evidence>
<keyword evidence="8" id="KW-0547">Nucleotide-binding</keyword>
<keyword evidence="10" id="KW-0378">Hydrolase</keyword>
<dbReference type="CDD" id="cd07971">
    <property type="entry name" value="OBF_DNA_ligase_LigD"/>
    <property type="match status" value="1"/>
</dbReference>
<keyword evidence="14" id="KW-0238">DNA-binding</keyword>
<dbReference type="Pfam" id="PF21686">
    <property type="entry name" value="LigD_Prim-Pol"/>
    <property type="match status" value="1"/>
</dbReference>
<evidence type="ECO:0000256" key="7">
    <source>
        <dbReference type="ARBA" id="ARBA00022723"/>
    </source>
</evidence>
<evidence type="ECO:0000256" key="11">
    <source>
        <dbReference type="ARBA" id="ARBA00022839"/>
    </source>
</evidence>
<evidence type="ECO:0000256" key="5">
    <source>
        <dbReference type="ARBA" id="ARBA00022695"/>
    </source>
</evidence>
<evidence type="ECO:0000256" key="18">
    <source>
        <dbReference type="ARBA" id="ARBA00023268"/>
    </source>
</evidence>
<dbReference type="NCBIfam" id="TIGR02776">
    <property type="entry name" value="NHEJ_ligase_prk"/>
    <property type="match status" value="1"/>
</dbReference>
<dbReference type="PROSITE" id="PS50160">
    <property type="entry name" value="DNA_LIGASE_A3"/>
    <property type="match status" value="1"/>
</dbReference>
<dbReference type="Gene3D" id="3.30.470.30">
    <property type="entry name" value="DNA ligase/mRNA capping enzyme"/>
    <property type="match status" value="1"/>
</dbReference>
<dbReference type="GO" id="GO:0006281">
    <property type="term" value="P:DNA repair"/>
    <property type="evidence" value="ECO:0007669"/>
    <property type="project" value="UniProtKB-KW"/>
</dbReference>
<keyword evidence="5" id="KW-0548">Nucleotidyltransferase</keyword>
<evidence type="ECO:0000256" key="12">
    <source>
        <dbReference type="ARBA" id="ARBA00022840"/>
    </source>
</evidence>
<evidence type="ECO:0000256" key="16">
    <source>
        <dbReference type="ARBA" id="ARBA00023204"/>
    </source>
</evidence>
<dbReference type="NCBIfam" id="TIGR02778">
    <property type="entry name" value="ligD_pol"/>
    <property type="match status" value="1"/>
</dbReference>
<dbReference type="RefSeq" id="WP_116693276.1">
    <property type="nucleotide sequence ID" value="NZ_QEHR01000002.1"/>
</dbReference>
<dbReference type="CDD" id="cd07906">
    <property type="entry name" value="Adenylation_DNA_ligase_LigD_LigC"/>
    <property type="match status" value="1"/>
</dbReference>
<dbReference type="PANTHER" id="PTHR42705:SF3">
    <property type="entry name" value="ATP-DEPENDENT DNA LIGASE"/>
    <property type="match status" value="1"/>
</dbReference>
<dbReference type="InterPro" id="IPR052171">
    <property type="entry name" value="NHEJ_LigD"/>
</dbReference>
<evidence type="ECO:0000256" key="6">
    <source>
        <dbReference type="ARBA" id="ARBA00022722"/>
    </source>
</evidence>
<dbReference type="SUPFAM" id="SSF50249">
    <property type="entry name" value="Nucleic acid-binding proteins"/>
    <property type="match status" value="1"/>
</dbReference>
<name>A0A2U0I572_9FLAO</name>
<evidence type="ECO:0000256" key="3">
    <source>
        <dbReference type="ARBA" id="ARBA00022598"/>
    </source>
</evidence>
<dbReference type="Gene3D" id="3.30.1490.70">
    <property type="match status" value="1"/>
</dbReference>
<evidence type="ECO:0000256" key="9">
    <source>
        <dbReference type="ARBA" id="ARBA00022763"/>
    </source>
</evidence>
<keyword evidence="12" id="KW-0067">ATP-binding</keyword>
<evidence type="ECO:0000256" key="15">
    <source>
        <dbReference type="ARBA" id="ARBA00023172"/>
    </source>
</evidence>
<dbReference type="NCBIfam" id="TIGR02777">
    <property type="entry name" value="LigD_PE_dom"/>
    <property type="match status" value="1"/>
</dbReference>
<keyword evidence="15" id="KW-0233">DNA recombination</keyword>
<keyword evidence="9" id="KW-0227">DNA damage</keyword>
<dbReference type="GO" id="GO:0003677">
    <property type="term" value="F:DNA binding"/>
    <property type="evidence" value="ECO:0007669"/>
    <property type="project" value="UniProtKB-KW"/>
</dbReference>
<dbReference type="InterPro" id="IPR014143">
    <property type="entry name" value="NHEJ_ligase_prk"/>
</dbReference>
<keyword evidence="4" id="KW-0808">Transferase</keyword>
<keyword evidence="7" id="KW-0479">Metal-binding</keyword>
<dbReference type="Gene3D" id="3.90.920.10">
    <property type="entry name" value="DNA primase, PRIM domain"/>
    <property type="match status" value="1"/>
</dbReference>
<dbReference type="GO" id="GO:0005524">
    <property type="term" value="F:ATP binding"/>
    <property type="evidence" value="ECO:0007669"/>
    <property type="project" value="UniProtKB-KW"/>
</dbReference>
<sequence>MALETYKAKRDFNKTNEPKGVINKDHRNRFVVQRHAASHLHYDLRLEHKGVLKSWAIPKGPSMNPDDKRLAIHTEDHPVSYLFFEGTIPKGNYGAGIMSIWDAGTFTLYTDTPFEEQYEKGDLKLTLKGSKLKGQFALVKTNRGSKQNQWLLIKKNDPFATHLIYDAEAYRSPDQVKQAASKKRETTISRNTHIKPMLATTGSSIFNDPGYIFELKWDGYRLLSNINKGKVEIYSRNGIVYNTKFQEIAQELQEIPHDCILDGELVVVDANGKPDFSKLQNYTPHQTNGTLRYYVFDLLYLNGHATTSLTLLDRKSLLPDLLESLEHTYYCDHIDGMGITLYNKALDEGLEGVMAKQKESTYTPNYRTEQWLKIKHTHTDEFLICGFTITKKDSLFGSLLLGTLKEDTLTYVGNCGTGYSTKKQQEILDILKRFTVEESPFSEKINLKGRTPQWVAPTIYCEVSFTEYTKNGLLRHPVFKRLRLDKSEIEGITDGKGKNHFPNETNDQPAKQQKYVTATSNANTLEVNGISVPISNLEKIYWPKMGYTKYDLIDYYLQISETIIPYLKNRPQNLHRHPNGIKGESFYQKDTEHLPDWMETVHYHSKSANKDIAYLVCQNEATLLYMANLGCIELNPWHSQITTIDHPDYTILDLDPSPTNTFEEVIEVAQAVKTVLDSAKINGYVKTSGSKGLHIYVPLGKRHYTYSEARDFAKLLGYFVMERVPTLATMERTKTKRNGKIYIDCLQNRRGQTIASPYCVRPVPDACVSTPLLWDEVKPGLIMNAHTIKTLPERLQKMGDLFEPVLSEKIDMESAIDCLHS</sequence>
<dbReference type="EMBL" id="QEHR01000002">
    <property type="protein sequence ID" value="PVW16258.1"/>
    <property type="molecule type" value="Genomic_DNA"/>
</dbReference>
<dbReference type="OrthoDB" id="9802472at2"/>
<keyword evidence="17" id="KW-0464">Manganese</keyword>
<keyword evidence="18" id="KW-0511">Multifunctional enzyme</keyword>
<dbReference type="InterPro" id="IPR014145">
    <property type="entry name" value="LigD_pol_dom"/>
</dbReference>
<dbReference type="InterPro" id="IPR012340">
    <property type="entry name" value="NA-bd_OB-fold"/>
</dbReference>
<dbReference type="Gene3D" id="2.40.50.140">
    <property type="entry name" value="Nucleic acid-binding proteins"/>
    <property type="match status" value="1"/>
</dbReference>
<evidence type="ECO:0000256" key="20">
    <source>
        <dbReference type="ARBA" id="ARBA00034003"/>
    </source>
</evidence>
<dbReference type="GO" id="GO:0003910">
    <property type="term" value="F:DNA ligase (ATP) activity"/>
    <property type="evidence" value="ECO:0007669"/>
    <property type="project" value="UniProtKB-EC"/>
</dbReference>
<dbReference type="NCBIfam" id="TIGR02779">
    <property type="entry name" value="NHEJ_ligase_lig"/>
    <property type="match status" value="1"/>
</dbReference>
<keyword evidence="3 22" id="KW-0436">Ligase</keyword>
<comment type="cofactor">
    <cofactor evidence="1">
        <name>Mn(2+)</name>
        <dbReference type="ChEBI" id="CHEBI:29035"/>
    </cofactor>
</comment>
<dbReference type="InterPro" id="IPR012309">
    <property type="entry name" value="DNA_ligase_ATP-dep_C"/>
</dbReference>
<keyword evidence="16" id="KW-0234">DNA repair</keyword>
<comment type="caution">
    <text evidence="22">The sequence shown here is derived from an EMBL/GenBank/DDBJ whole genome shotgun (WGS) entry which is preliminary data.</text>
</comment>
<dbReference type="AlphaFoldDB" id="A0A2U0I572"/>
<dbReference type="GO" id="GO:0004527">
    <property type="term" value="F:exonuclease activity"/>
    <property type="evidence" value="ECO:0007669"/>
    <property type="project" value="UniProtKB-KW"/>
</dbReference>
<dbReference type="Pfam" id="PF04679">
    <property type="entry name" value="DNA_ligase_A_C"/>
    <property type="match status" value="1"/>
</dbReference>
<evidence type="ECO:0000256" key="4">
    <source>
        <dbReference type="ARBA" id="ARBA00022679"/>
    </source>
</evidence>
<evidence type="ECO:0000256" key="19">
    <source>
        <dbReference type="ARBA" id="ARBA00029943"/>
    </source>
</evidence>
<keyword evidence="13" id="KW-0239">DNA-directed DNA polymerase</keyword>
<evidence type="ECO:0000256" key="2">
    <source>
        <dbReference type="ARBA" id="ARBA00012727"/>
    </source>
</evidence>
<keyword evidence="23" id="KW-1185">Reference proteome</keyword>
<dbReference type="GO" id="GO:0003887">
    <property type="term" value="F:DNA-directed DNA polymerase activity"/>
    <property type="evidence" value="ECO:0007669"/>
    <property type="project" value="UniProtKB-KW"/>
</dbReference>
<reference evidence="22 23" key="1">
    <citation type="submission" date="2018-04" db="EMBL/GenBank/DDBJ databases">
        <title>Marixanthomonas spongiae HN-E44 sp. nov., isolated from a marine sponge.</title>
        <authorList>
            <person name="Luo L."/>
            <person name="Zhuang L."/>
        </authorList>
    </citation>
    <scope>NUCLEOTIDE SEQUENCE [LARGE SCALE GENOMIC DNA]</scope>
    <source>
        <strain evidence="22 23">HN-E44</strain>
    </source>
</reference>
<dbReference type="InterPro" id="IPR016059">
    <property type="entry name" value="DNA_ligase_ATP-dep_CS"/>
</dbReference>
<accession>A0A2U0I572</accession>
<gene>
    <name evidence="22" type="primary">ligD</name>
    <name evidence="22" type="ORF">DDV96_03025</name>
</gene>
<evidence type="ECO:0000256" key="8">
    <source>
        <dbReference type="ARBA" id="ARBA00022741"/>
    </source>
</evidence>
<dbReference type="Pfam" id="PF13298">
    <property type="entry name" value="LigD_N"/>
    <property type="match status" value="1"/>
</dbReference>
<keyword evidence="6" id="KW-0540">Nuclease</keyword>
<dbReference type="InterPro" id="IPR012310">
    <property type="entry name" value="DNA_ligase_ATP-dep_cent"/>
</dbReference>
<comment type="catalytic activity">
    <reaction evidence="20">
        <text>ATP + (deoxyribonucleotide)n-3'-hydroxyl + 5'-phospho-(deoxyribonucleotide)m = (deoxyribonucleotide)n+m + AMP + diphosphate.</text>
        <dbReference type="EC" id="6.5.1.1"/>
    </reaction>
</comment>
<dbReference type="InterPro" id="IPR014144">
    <property type="entry name" value="LigD_PE_domain"/>
</dbReference>
<evidence type="ECO:0000313" key="23">
    <source>
        <dbReference type="Proteomes" id="UP000245962"/>
    </source>
</evidence>
<evidence type="ECO:0000256" key="14">
    <source>
        <dbReference type="ARBA" id="ARBA00023125"/>
    </source>
</evidence>
<evidence type="ECO:0000256" key="17">
    <source>
        <dbReference type="ARBA" id="ARBA00023211"/>
    </source>
</evidence>
<evidence type="ECO:0000259" key="21">
    <source>
        <dbReference type="PROSITE" id="PS50160"/>
    </source>
</evidence>
<dbReference type="GO" id="GO:0006310">
    <property type="term" value="P:DNA recombination"/>
    <property type="evidence" value="ECO:0007669"/>
    <property type="project" value="UniProtKB-KW"/>
</dbReference>
<dbReference type="SUPFAM" id="SSF56091">
    <property type="entry name" value="DNA ligase/mRNA capping enzyme, catalytic domain"/>
    <property type="match status" value="1"/>
</dbReference>
<evidence type="ECO:0000256" key="13">
    <source>
        <dbReference type="ARBA" id="ARBA00022932"/>
    </source>
</evidence>
<proteinExistence type="predicted"/>
<feature type="domain" description="ATP-dependent DNA ligase family profile" evidence="21">
    <location>
        <begin position="293"/>
        <end position="383"/>
    </location>
</feature>
<keyword evidence="11" id="KW-0269">Exonuclease</keyword>
<dbReference type="PROSITE" id="PS00333">
    <property type="entry name" value="DNA_LIGASE_A2"/>
    <property type="match status" value="1"/>
</dbReference>